<evidence type="ECO:0000256" key="3">
    <source>
        <dbReference type="ARBA" id="ARBA00023015"/>
    </source>
</evidence>
<feature type="compositionally biased region" description="Basic residues" evidence="7">
    <location>
        <begin position="190"/>
        <end position="203"/>
    </location>
</feature>
<evidence type="ECO:0000313" key="11">
    <source>
        <dbReference type="Proteomes" id="UP000436088"/>
    </source>
</evidence>
<dbReference type="InterPro" id="IPR017887">
    <property type="entry name" value="TF_TCP_subgr"/>
</dbReference>
<evidence type="ECO:0000259" key="8">
    <source>
        <dbReference type="PROSITE" id="PS51369"/>
    </source>
</evidence>
<dbReference type="EMBL" id="VEPZ02001616">
    <property type="protein sequence ID" value="KAE8665530.1"/>
    <property type="molecule type" value="Genomic_DNA"/>
</dbReference>
<dbReference type="Proteomes" id="UP000436088">
    <property type="component" value="Unassembled WGS sequence"/>
</dbReference>
<protein>
    <submittedName>
        <fullName evidence="10">Detected protein of confused Function</fullName>
    </submittedName>
</protein>
<keyword evidence="3" id="KW-0805">Transcription regulation</keyword>
<keyword evidence="4" id="KW-0238">DNA-binding</keyword>
<comment type="caution">
    <text evidence="10">The sequence shown here is derived from an EMBL/GenBank/DDBJ whole genome shotgun (WGS) entry which is preliminary data.</text>
</comment>
<dbReference type="GO" id="GO:2000032">
    <property type="term" value="P:regulation of secondary shoot formation"/>
    <property type="evidence" value="ECO:0007669"/>
    <property type="project" value="TreeGrafter"/>
</dbReference>
<organism evidence="10 11">
    <name type="scientific">Hibiscus syriacus</name>
    <name type="common">Rose of Sharon</name>
    <dbReference type="NCBI Taxonomy" id="106335"/>
    <lineage>
        <taxon>Eukaryota</taxon>
        <taxon>Viridiplantae</taxon>
        <taxon>Streptophyta</taxon>
        <taxon>Embryophyta</taxon>
        <taxon>Tracheophyta</taxon>
        <taxon>Spermatophyta</taxon>
        <taxon>Magnoliopsida</taxon>
        <taxon>eudicotyledons</taxon>
        <taxon>Gunneridae</taxon>
        <taxon>Pentapetalae</taxon>
        <taxon>rosids</taxon>
        <taxon>malvids</taxon>
        <taxon>Malvales</taxon>
        <taxon>Malvaceae</taxon>
        <taxon>Malvoideae</taxon>
        <taxon>Hibiscus</taxon>
    </lineage>
</organism>
<evidence type="ECO:0000256" key="4">
    <source>
        <dbReference type="ARBA" id="ARBA00023125"/>
    </source>
</evidence>
<accession>A0A6A2X8P5</accession>
<name>A0A6A2X8P5_HIBSY</name>
<dbReference type="InterPro" id="IPR005333">
    <property type="entry name" value="Transcription_factor_TCP"/>
</dbReference>
<feature type="domain" description="TCP" evidence="8">
    <location>
        <begin position="197"/>
        <end position="257"/>
    </location>
</feature>
<dbReference type="Pfam" id="PF03634">
    <property type="entry name" value="TCP"/>
    <property type="match status" value="1"/>
</dbReference>
<reference evidence="10" key="1">
    <citation type="submission" date="2019-09" db="EMBL/GenBank/DDBJ databases">
        <title>Draft genome information of white flower Hibiscus syriacus.</title>
        <authorList>
            <person name="Kim Y.-M."/>
        </authorList>
    </citation>
    <scope>NUCLEOTIDE SEQUENCE [LARGE SCALE GENOMIC DNA]</scope>
    <source>
        <strain evidence="10">YM2019G1</strain>
    </source>
</reference>
<evidence type="ECO:0000256" key="5">
    <source>
        <dbReference type="ARBA" id="ARBA00023163"/>
    </source>
</evidence>
<dbReference type="AlphaFoldDB" id="A0A6A2X8P5"/>
<feature type="domain" description="R" evidence="9">
    <location>
        <begin position="309"/>
        <end position="326"/>
    </location>
</feature>
<feature type="compositionally biased region" description="Basic and acidic residues" evidence="7">
    <location>
        <begin position="176"/>
        <end position="188"/>
    </location>
</feature>
<keyword evidence="5" id="KW-0804">Transcription</keyword>
<comment type="subcellular location">
    <subcellularLocation>
        <location evidence="1">Nucleus</location>
    </subcellularLocation>
</comment>
<dbReference type="InterPro" id="IPR017888">
    <property type="entry name" value="CYC/TB1_R_domain"/>
</dbReference>
<dbReference type="PANTHER" id="PTHR31072:SF226">
    <property type="entry name" value="TRANSCRIPTION FACTOR TCP18"/>
    <property type="match status" value="1"/>
</dbReference>
<evidence type="ECO:0000259" key="9">
    <source>
        <dbReference type="PROSITE" id="PS51370"/>
    </source>
</evidence>
<dbReference type="GO" id="GO:0005634">
    <property type="term" value="C:nucleus"/>
    <property type="evidence" value="ECO:0007669"/>
    <property type="project" value="UniProtKB-SubCell"/>
</dbReference>
<evidence type="ECO:0000313" key="10">
    <source>
        <dbReference type="EMBL" id="KAE8665530.1"/>
    </source>
</evidence>
<evidence type="ECO:0000256" key="6">
    <source>
        <dbReference type="ARBA" id="ARBA00023242"/>
    </source>
</evidence>
<evidence type="ECO:0000256" key="1">
    <source>
        <dbReference type="ARBA" id="ARBA00004123"/>
    </source>
</evidence>
<keyword evidence="2" id="KW-0217">Developmental protein</keyword>
<dbReference type="PROSITE" id="PS51369">
    <property type="entry name" value="TCP"/>
    <property type="match status" value="1"/>
</dbReference>
<gene>
    <name evidence="10" type="ORF">F3Y22_tig00112609pilonHSYRG00052</name>
</gene>
<evidence type="ECO:0000256" key="2">
    <source>
        <dbReference type="ARBA" id="ARBA00022473"/>
    </source>
</evidence>
<dbReference type="PROSITE" id="PS51370">
    <property type="entry name" value="R"/>
    <property type="match status" value="1"/>
</dbReference>
<evidence type="ECO:0000256" key="7">
    <source>
        <dbReference type="SAM" id="MobiDB-lite"/>
    </source>
</evidence>
<keyword evidence="11" id="KW-1185">Reference proteome</keyword>
<proteinExistence type="predicted"/>
<dbReference type="PANTHER" id="PTHR31072">
    <property type="entry name" value="TRANSCRIPTION FACTOR TCP4-RELATED"/>
    <property type="match status" value="1"/>
</dbReference>
<feature type="region of interest" description="Disordered" evidence="7">
    <location>
        <begin position="170"/>
        <end position="213"/>
    </location>
</feature>
<dbReference type="GO" id="GO:0043565">
    <property type="term" value="F:sequence-specific DNA binding"/>
    <property type="evidence" value="ECO:0007669"/>
    <property type="project" value="TreeGrafter"/>
</dbReference>
<keyword evidence="6" id="KW-0539">Nucleus</keyword>
<sequence>MTPNFPLLTLRPNMASISPKNPCNFLDLRKYLQYFQFSDDIWGSLARIGGFYNHHEPCHGPVIRMALAGWVTWQWERRQWCGRGGWKLEAVAATLGLETLAKTLNGFSSDPMAHFAADPSLSFFNFPSPYNNQCELEALQDYDVFLQQDRDLLLHNHTLLAADSVSADTITNVPDSSKKSNDASEVGKKTPGKRSSSSKRYLHSKINTANGPRDRRMRLSLDVAREFFGLQDMLGYDKASRTVEWLLIQARQEIKRLARTHANGGGFASAAAKSPSSTSEGEVLSAAEPKAIEKNIKHQAKTTFNPLARDLRDKARARAKERTKAKKILTQTPWGSFESTAEESGNLQQVEELGSRGIEHLRINHDNMIDESSAVLNKWSPNSILNCLQNSGINQVETYNNSNL</sequence>
<dbReference type="GO" id="GO:0003700">
    <property type="term" value="F:DNA-binding transcription factor activity"/>
    <property type="evidence" value="ECO:0007669"/>
    <property type="project" value="InterPro"/>
</dbReference>